<sequence length="210" mass="22619">MNLKIAAAALLIACSGLPAAALAQSQPSAPNYTHDPREVKAGEYVLDSAHGKITWVINHQGYSSFVGHFTGVKANLTYDASNVSKMALSVTVDINNVATLVPELDEHLKTPDFFDAAKFPAATFKATRFQKTGAKTAKVTGELTLHGVTKPFTMEVSFNQAGSDPFEKQYRVGFTGKGVLKRSDYGMKQFLPAIGDSVALEMEGEFVEAR</sequence>
<dbReference type="EMBL" id="FOFG01000004">
    <property type="protein sequence ID" value="SEQ39800.1"/>
    <property type="molecule type" value="Genomic_DNA"/>
</dbReference>
<gene>
    <name evidence="3" type="ORF">SAMN05216548_104175</name>
</gene>
<evidence type="ECO:0000313" key="4">
    <source>
        <dbReference type="Proteomes" id="UP000199647"/>
    </source>
</evidence>
<evidence type="ECO:0000259" key="2">
    <source>
        <dbReference type="SMART" id="SM00867"/>
    </source>
</evidence>
<dbReference type="InterPro" id="IPR036761">
    <property type="entry name" value="TTHA0802/YceI-like_sf"/>
</dbReference>
<dbReference type="Pfam" id="PF04264">
    <property type="entry name" value="YceI"/>
    <property type="match status" value="1"/>
</dbReference>
<feature type="chain" id="PRO_5011628910" evidence="1">
    <location>
        <begin position="24"/>
        <end position="210"/>
    </location>
</feature>
<dbReference type="PANTHER" id="PTHR34406:SF1">
    <property type="entry name" value="PROTEIN YCEI"/>
    <property type="match status" value="1"/>
</dbReference>
<protein>
    <submittedName>
        <fullName evidence="3">Polyisoprenoid-binding protein YceI</fullName>
    </submittedName>
</protein>
<dbReference type="Gene3D" id="2.40.128.110">
    <property type="entry name" value="Lipid/polyisoprenoid-binding, YceI-like"/>
    <property type="match status" value="1"/>
</dbReference>
<organism evidence="3 4">
    <name type="scientific">Faunimonas pinastri</name>
    <dbReference type="NCBI Taxonomy" id="1855383"/>
    <lineage>
        <taxon>Bacteria</taxon>
        <taxon>Pseudomonadati</taxon>
        <taxon>Pseudomonadota</taxon>
        <taxon>Alphaproteobacteria</taxon>
        <taxon>Hyphomicrobiales</taxon>
        <taxon>Afifellaceae</taxon>
        <taxon>Faunimonas</taxon>
    </lineage>
</organism>
<dbReference type="InterPro" id="IPR007372">
    <property type="entry name" value="Lipid/polyisoprenoid-bd_YceI"/>
</dbReference>
<accession>A0A1H9FP81</accession>
<dbReference type="AlphaFoldDB" id="A0A1H9FP81"/>
<keyword evidence="1" id="KW-0732">Signal</keyword>
<evidence type="ECO:0000256" key="1">
    <source>
        <dbReference type="SAM" id="SignalP"/>
    </source>
</evidence>
<dbReference type="Proteomes" id="UP000199647">
    <property type="component" value="Unassembled WGS sequence"/>
</dbReference>
<dbReference type="PANTHER" id="PTHR34406">
    <property type="entry name" value="PROTEIN YCEI"/>
    <property type="match status" value="1"/>
</dbReference>
<keyword evidence="4" id="KW-1185">Reference proteome</keyword>
<name>A0A1H9FP81_9HYPH</name>
<dbReference type="SUPFAM" id="SSF101874">
    <property type="entry name" value="YceI-like"/>
    <property type="match status" value="1"/>
</dbReference>
<feature type="domain" description="Lipid/polyisoprenoid-binding YceI-like" evidence="2">
    <location>
        <begin position="43"/>
        <end position="207"/>
    </location>
</feature>
<evidence type="ECO:0000313" key="3">
    <source>
        <dbReference type="EMBL" id="SEQ39800.1"/>
    </source>
</evidence>
<feature type="signal peptide" evidence="1">
    <location>
        <begin position="1"/>
        <end position="23"/>
    </location>
</feature>
<reference evidence="3 4" key="1">
    <citation type="submission" date="2016-10" db="EMBL/GenBank/DDBJ databases">
        <authorList>
            <person name="de Groot N.N."/>
        </authorList>
    </citation>
    <scope>NUCLEOTIDE SEQUENCE [LARGE SCALE GENOMIC DNA]</scope>
    <source>
        <strain evidence="3 4">A52C2</strain>
    </source>
</reference>
<dbReference type="SMART" id="SM00867">
    <property type="entry name" value="YceI"/>
    <property type="match status" value="1"/>
</dbReference>
<dbReference type="OrthoDB" id="9811006at2"/>
<dbReference type="STRING" id="1855383.SAMN05216548_104175"/>
<proteinExistence type="predicted"/>
<dbReference type="RefSeq" id="WP_092496041.1">
    <property type="nucleotide sequence ID" value="NZ_FOFG01000004.1"/>
</dbReference>